<dbReference type="STRING" id="71717.A0A4Y7TH08"/>
<evidence type="ECO:0000256" key="1">
    <source>
        <dbReference type="ARBA" id="ARBA00004123"/>
    </source>
</evidence>
<evidence type="ECO:0000313" key="7">
    <source>
        <dbReference type="EMBL" id="TEB33208.1"/>
    </source>
</evidence>
<sequence>MFTKDSHTIIVSDKFGDVFRYPLIYTPFTDAELTAQKEAASKDPHASHTNPSNGSLVLGHVSPLNFMLLTPDEGYIVTADRDEHIRVSWYPQGYNIESYCLGSLKFVSSLHILPSSPSTLVSGGGDPSLKVWDWLSGKLLGDIPIEEAVEPFIVVKRIIGRNRWSENDEGGDDEEETASKKKGKGKKARKGKGKQAQALSEDGEQGDEKPGDAMDVDPKGEDAKAQPRKILAVRRIESVTVEATTRVVFSTIGSTALFSTLYPTPSSSPASITTIDFGRPVIDFVLIPGEGLAWVILDSSWYPEGEDKNEAKAERVKLI</sequence>
<comment type="caution">
    <text evidence="7">The sequence shown here is derived from an EMBL/GenBank/DDBJ whole genome shotgun (WGS) entry which is preliminary data.</text>
</comment>
<feature type="compositionally biased region" description="Basic and acidic residues" evidence="6">
    <location>
        <begin position="206"/>
        <end position="225"/>
    </location>
</feature>
<dbReference type="GO" id="GO:0005634">
    <property type="term" value="C:nucleus"/>
    <property type="evidence" value="ECO:0007669"/>
    <property type="project" value="UniProtKB-SubCell"/>
</dbReference>
<protein>
    <submittedName>
        <fullName evidence="7">Uncharacterized protein</fullName>
    </submittedName>
</protein>
<dbReference type="GO" id="GO:0043527">
    <property type="term" value="C:tRNA methyltransferase complex"/>
    <property type="evidence" value="ECO:0007669"/>
    <property type="project" value="TreeGrafter"/>
</dbReference>
<dbReference type="PANTHER" id="PTHR16288:SF0">
    <property type="entry name" value="TRNA (GUANINE-N(7)-)-METHYLTRANSFERASE NON-CATALYTIC SUBUNIT WDR4"/>
    <property type="match status" value="1"/>
</dbReference>
<feature type="compositionally biased region" description="Basic residues" evidence="6">
    <location>
        <begin position="180"/>
        <end position="193"/>
    </location>
</feature>
<keyword evidence="4" id="KW-0677">Repeat</keyword>
<dbReference type="GO" id="GO:0006400">
    <property type="term" value="P:tRNA modification"/>
    <property type="evidence" value="ECO:0007669"/>
    <property type="project" value="TreeGrafter"/>
</dbReference>
<name>A0A4Y7TH08_COPMI</name>
<dbReference type="EMBL" id="QPFP01000013">
    <property type="protein sequence ID" value="TEB33208.1"/>
    <property type="molecule type" value="Genomic_DNA"/>
</dbReference>
<dbReference type="SMART" id="SM00320">
    <property type="entry name" value="WD40"/>
    <property type="match status" value="2"/>
</dbReference>
<gene>
    <name evidence="7" type="ORF">FA13DRAFT_194189</name>
</gene>
<dbReference type="InterPro" id="IPR036322">
    <property type="entry name" value="WD40_repeat_dom_sf"/>
</dbReference>
<keyword evidence="5" id="KW-0539">Nucleus</keyword>
<keyword evidence="2" id="KW-0853">WD repeat</keyword>
<dbReference type="PANTHER" id="PTHR16288">
    <property type="entry name" value="WD40 REPEAT PROTEIN 4"/>
    <property type="match status" value="1"/>
</dbReference>
<dbReference type="OrthoDB" id="339900at2759"/>
<dbReference type="Proteomes" id="UP000298030">
    <property type="component" value="Unassembled WGS sequence"/>
</dbReference>
<dbReference type="InterPro" id="IPR001680">
    <property type="entry name" value="WD40_rpt"/>
</dbReference>
<accession>A0A4Y7TH08</accession>
<feature type="compositionally biased region" description="Acidic residues" evidence="6">
    <location>
        <begin position="167"/>
        <end position="176"/>
    </location>
</feature>
<organism evidence="7 8">
    <name type="scientific">Coprinellus micaceus</name>
    <name type="common">Glistening ink-cap mushroom</name>
    <name type="synonym">Coprinus micaceus</name>
    <dbReference type="NCBI Taxonomy" id="71717"/>
    <lineage>
        <taxon>Eukaryota</taxon>
        <taxon>Fungi</taxon>
        <taxon>Dikarya</taxon>
        <taxon>Basidiomycota</taxon>
        <taxon>Agaricomycotina</taxon>
        <taxon>Agaricomycetes</taxon>
        <taxon>Agaricomycetidae</taxon>
        <taxon>Agaricales</taxon>
        <taxon>Agaricineae</taxon>
        <taxon>Psathyrellaceae</taxon>
        <taxon>Coprinellus</taxon>
    </lineage>
</organism>
<dbReference type="GO" id="GO:0005829">
    <property type="term" value="C:cytosol"/>
    <property type="evidence" value="ECO:0007669"/>
    <property type="project" value="TreeGrafter"/>
</dbReference>
<evidence type="ECO:0000256" key="6">
    <source>
        <dbReference type="SAM" id="MobiDB-lite"/>
    </source>
</evidence>
<evidence type="ECO:0000256" key="3">
    <source>
        <dbReference type="ARBA" id="ARBA00022694"/>
    </source>
</evidence>
<evidence type="ECO:0000256" key="2">
    <source>
        <dbReference type="ARBA" id="ARBA00022574"/>
    </source>
</evidence>
<comment type="subcellular location">
    <subcellularLocation>
        <location evidence="1">Nucleus</location>
    </subcellularLocation>
</comment>
<keyword evidence="3" id="KW-0819">tRNA processing</keyword>
<evidence type="ECO:0000256" key="5">
    <source>
        <dbReference type="ARBA" id="ARBA00023242"/>
    </source>
</evidence>
<dbReference type="Gene3D" id="2.130.10.10">
    <property type="entry name" value="YVTN repeat-like/Quinoprotein amine dehydrogenase"/>
    <property type="match status" value="1"/>
</dbReference>
<feature type="region of interest" description="Disordered" evidence="6">
    <location>
        <begin position="164"/>
        <end position="225"/>
    </location>
</feature>
<dbReference type="AlphaFoldDB" id="A0A4Y7TH08"/>
<evidence type="ECO:0000256" key="4">
    <source>
        <dbReference type="ARBA" id="ARBA00022737"/>
    </source>
</evidence>
<reference evidence="7 8" key="1">
    <citation type="journal article" date="2019" name="Nat. Ecol. Evol.">
        <title>Megaphylogeny resolves global patterns of mushroom evolution.</title>
        <authorList>
            <person name="Varga T."/>
            <person name="Krizsan K."/>
            <person name="Foldi C."/>
            <person name="Dima B."/>
            <person name="Sanchez-Garcia M."/>
            <person name="Sanchez-Ramirez S."/>
            <person name="Szollosi G.J."/>
            <person name="Szarkandi J.G."/>
            <person name="Papp V."/>
            <person name="Albert L."/>
            <person name="Andreopoulos W."/>
            <person name="Angelini C."/>
            <person name="Antonin V."/>
            <person name="Barry K.W."/>
            <person name="Bougher N.L."/>
            <person name="Buchanan P."/>
            <person name="Buyck B."/>
            <person name="Bense V."/>
            <person name="Catcheside P."/>
            <person name="Chovatia M."/>
            <person name="Cooper J."/>
            <person name="Damon W."/>
            <person name="Desjardin D."/>
            <person name="Finy P."/>
            <person name="Geml J."/>
            <person name="Haridas S."/>
            <person name="Hughes K."/>
            <person name="Justo A."/>
            <person name="Karasinski D."/>
            <person name="Kautmanova I."/>
            <person name="Kiss B."/>
            <person name="Kocsube S."/>
            <person name="Kotiranta H."/>
            <person name="LaButti K.M."/>
            <person name="Lechner B.E."/>
            <person name="Liimatainen K."/>
            <person name="Lipzen A."/>
            <person name="Lukacs Z."/>
            <person name="Mihaltcheva S."/>
            <person name="Morgado L.N."/>
            <person name="Niskanen T."/>
            <person name="Noordeloos M.E."/>
            <person name="Ohm R.A."/>
            <person name="Ortiz-Santana B."/>
            <person name="Ovrebo C."/>
            <person name="Racz N."/>
            <person name="Riley R."/>
            <person name="Savchenko A."/>
            <person name="Shiryaev A."/>
            <person name="Soop K."/>
            <person name="Spirin V."/>
            <person name="Szebenyi C."/>
            <person name="Tomsovsky M."/>
            <person name="Tulloss R.E."/>
            <person name="Uehling J."/>
            <person name="Grigoriev I.V."/>
            <person name="Vagvolgyi C."/>
            <person name="Papp T."/>
            <person name="Martin F.M."/>
            <person name="Miettinen O."/>
            <person name="Hibbett D.S."/>
            <person name="Nagy L.G."/>
        </authorList>
    </citation>
    <scope>NUCLEOTIDE SEQUENCE [LARGE SCALE GENOMIC DNA]</scope>
    <source>
        <strain evidence="7 8">FP101781</strain>
    </source>
</reference>
<evidence type="ECO:0000313" key="8">
    <source>
        <dbReference type="Proteomes" id="UP000298030"/>
    </source>
</evidence>
<proteinExistence type="predicted"/>
<dbReference type="InterPro" id="IPR015943">
    <property type="entry name" value="WD40/YVTN_repeat-like_dom_sf"/>
</dbReference>
<keyword evidence="8" id="KW-1185">Reference proteome</keyword>
<dbReference type="SUPFAM" id="SSF50978">
    <property type="entry name" value="WD40 repeat-like"/>
    <property type="match status" value="1"/>
</dbReference>
<dbReference type="InterPro" id="IPR028884">
    <property type="entry name" value="Trm82"/>
</dbReference>
<dbReference type="GO" id="GO:0036265">
    <property type="term" value="P:RNA (guanine-N7)-methylation"/>
    <property type="evidence" value="ECO:0007669"/>
    <property type="project" value="InterPro"/>
</dbReference>